<dbReference type="Proteomes" id="UP000520767">
    <property type="component" value="Unassembled WGS sequence"/>
</dbReference>
<dbReference type="PANTHER" id="PTHR36453">
    <property type="entry name" value="SECRETED PROTEIN-RELATED"/>
    <property type="match status" value="1"/>
</dbReference>
<dbReference type="PANTHER" id="PTHR36453:SF1">
    <property type="entry name" value="RIGHT HANDED BETA HELIX DOMAIN-CONTAINING PROTEIN"/>
    <property type="match status" value="1"/>
</dbReference>
<dbReference type="InterPro" id="IPR048482">
    <property type="entry name" value="GH141_ins"/>
</dbReference>
<reference evidence="4 5" key="1">
    <citation type="submission" date="2020-08" db="EMBL/GenBank/DDBJ databases">
        <title>Genomic Encyclopedia of Type Strains, Phase III (KMG-III): the genomes of soil and plant-associated and newly described type strains.</title>
        <authorList>
            <person name="Whitman W."/>
        </authorList>
    </citation>
    <scope>NUCLEOTIDE SEQUENCE [LARGE SCALE GENOMIC DNA]</scope>
    <source>
        <strain evidence="4 5">CECT 8960</strain>
    </source>
</reference>
<proteinExistence type="predicted"/>
<dbReference type="Gene3D" id="2.160.20.10">
    <property type="entry name" value="Single-stranded right-handed beta-helix, Pectin lyase-like"/>
    <property type="match status" value="2"/>
</dbReference>
<dbReference type="Pfam" id="PF21231">
    <property type="entry name" value="GH141_M"/>
    <property type="match status" value="1"/>
</dbReference>
<dbReference type="InterPro" id="IPR039448">
    <property type="entry name" value="Beta_helix"/>
</dbReference>
<keyword evidence="5" id="KW-1185">Reference proteome</keyword>
<evidence type="ECO:0000259" key="3">
    <source>
        <dbReference type="Pfam" id="PF21231"/>
    </source>
</evidence>
<feature type="domain" description="Right handed beta helix" evidence="2">
    <location>
        <begin position="366"/>
        <end position="493"/>
    </location>
</feature>
<feature type="chain" id="PRO_5039563273" description="Parallel beta helix pectate lyase-like protein" evidence="1">
    <location>
        <begin position="22"/>
        <end position="621"/>
    </location>
</feature>
<sequence>MRTKLLQAVIGAALVAGFVTAATGAQAQDRGDCKPRELYVSPQGDDKADGSKEHPWQTVDRARDVISDKGWNGRGMRCDIHVNLAQGDYTVSAAIEFDETDSGSNGHQVVYRSADGPGKAKLLGGTPITGWQPYQGEVYKASFDKSKPFYTLFEKGERATVARHPNRATPETWAPYLTSTLYEPEKEGVRSWLYYNPGEWNPEWDLSQASVTIWSGGSWSWFTDTIPIESVNFPKNQATFEFWSRYALINSRGGSRYFLQNAPEFLDQPGEYYVDYKNGEVYYWPKHGAPDDDSVYRPDTTTVLKVAGSEADKRAHDIVFDGLGVQYSDYFRWYRNGWISDGDSGVEHEYAEYDRQIEMPRHRAGAVHLTNTSHVTLQNMHISDTGWTAVYALFANDHLTVRGSLLENLGADGIKVEGGYPGEGDITGHHLFTNNYIRYFGELVPGDASGVELMNTGHNEVSHSYIDHSARYAISLEVRPEVRAEDNYAKENTFSYLNLQRAGLDSGDMGAFYTYGVDNFEPHTVDNYVSQVVIGDVLPDASMPDSGTRGVHMDAGGCGFRFSDIEVGTVTDDKYQSYQCNEVTNANWATGFDSSRMEYDKIGVTDDFPFEKPPATVPPTR</sequence>
<keyword evidence="1" id="KW-0732">Signal</keyword>
<evidence type="ECO:0000313" key="5">
    <source>
        <dbReference type="Proteomes" id="UP000520767"/>
    </source>
</evidence>
<protein>
    <recommendedName>
        <fullName evidence="6">Parallel beta helix pectate lyase-like protein</fullName>
    </recommendedName>
</protein>
<evidence type="ECO:0008006" key="6">
    <source>
        <dbReference type="Google" id="ProtNLM"/>
    </source>
</evidence>
<feature type="domain" description="GH141-like insertion" evidence="3">
    <location>
        <begin position="240"/>
        <end position="286"/>
    </location>
</feature>
<evidence type="ECO:0000256" key="1">
    <source>
        <dbReference type="SAM" id="SignalP"/>
    </source>
</evidence>
<evidence type="ECO:0000259" key="2">
    <source>
        <dbReference type="Pfam" id="PF13229"/>
    </source>
</evidence>
<dbReference type="InterPro" id="IPR011050">
    <property type="entry name" value="Pectin_lyase_fold/virulence"/>
</dbReference>
<dbReference type="EMBL" id="JACHJQ010000004">
    <property type="protein sequence ID" value="MBB4907977.1"/>
    <property type="molecule type" value="Genomic_DNA"/>
</dbReference>
<dbReference type="InterPro" id="IPR006626">
    <property type="entry name" value="PbH1"/>
</dbReference>
<evidence type="ECO:0000313" key="4">
    <source>
        <dbReference type="EMBL" id="MBB4907977.1"/>
    </source>
</evidence>
<dbReference type="AlphaFoldDB" id="A0A7W7VF62"/>
<gene>
    <name evidence="4" type="ORF">FHR82_004219</name>
</gene>
<name>A0A7W7VF62_9PSEU</name>
<dbReference type="SMART" id="SM00710">
    <property type="entry name" value="PbH1"/>
    <property type="match status" value="4"/>
</dbReference>
<accession>A0A7W7VF62</accession>
<feature type="signal peptide" evidence="1">
    <location>
        <begin position="1"/>
        <end position="21"/>
    </location>
</feature>
<dbReference type="RefSeq" id="WP_184812101.1">
    <property type="nucleotide sequence ID" value="NZ_JACHJQ010000004.1"/>
</dbReference>
<dbReference type="InterPro" id="IPR012334">
    <property type="entry name" value="Pectin_lyas_fold"/>
</dbReference>
<dbReference type="Pfam" id="PF13229">
    <property type="entry name" value="Beta_helix"/>
    <property type="match status" value="1"/>
</dbReference>
<dbReference type="SUPFAM" id="SSF51126">
    <property type="entry name" value="Pectin lyase-like"/>
    <property type="match status" value="1"/>
</dbReference>
<comment type="caution">
    <text evidence="4">The sequence shown here is derived from an EMBL/GenBank/DDBJ whole genome shotgun (WGS) entry which is preliminary data.</text>
</comment>
<organism evidence="4 5">
    <name type="scientific">Actinophytocola algeriensis</name>
    <dbReference type="NCBI Taxonomy" id="1768010"/>
    <lineage>
        <taxon>Bacteria</taxon>
        <taxon>Bacillati</taxon>
        <taxon>Actinomycetota</taxon>
        <taxon>Actinomycetes</taxon>
        <taxon>Pseudonocardiales</taxon>
        <taxon>Pseudonocardiaceae</taxon>
    </lineage>
</organism>